<comment type="caution">
    <text evidence="2">The sequence shown here is derived from an EMBL/GenBank/DDBJ whole genome shotgun (WGS) entry which is preliminary data.</text>
</comment>
<evidence type="ECO:0000313" key="3">
    <source>
        <dbReference type="Proteomes" id="UP000562027"/>
    </source>
</evidence>
<evidence type="ECO:0008006" key="4">
    <source>
        <dbReference type="Google" id="ProtNLM"/>
    </source>
</evidence>
<evidence type="ECO:0000313" key="2">
    <source>
        <dbReference type="EMBL" id="MBB4845654.1"/>
    </source>
</evidence>
<dbReference type="AlphaFoldDB" id="A0A840LAP9"/>
<name>A0A840LAP9_9BURK</name>
<keyword evidence="3" id="KW-1185">Reference proteome</keyword>
<gene>
    <name evidence="2" type="ORF">HNP55_004206</name>
</gene>
<proteinExistence type="predicted"/>
<reference evidence="2 3" key="1">
    <citation type="submission" date="2020-08" db="EMBL/GenBank/DDBJ databases">
        <title>Functional genomics of gut bacteria from endangered species of beetles.</title>
        <authorList>
            <person name="Carlos-Shanley C."/>
        </authorList>
    </citation>
    <scope>NUCLEOTIDE SEQUENCE [LARGE SCALE GENOMIC DNA]</scope>
    <source>
        <strain evidence="2 3">S00239</strain>
    </source>
</reference>
<dbReference type="Proteomes" id="UP000562027">
    <property type="component" value="Unassembled WGS sequence"/>
</dbReference>
<dbReference type="EMBL" id="JACHLP010000010">
    <property type="protein sequence ID" value="MBB4845654.1"/>
    <property type="molecule type" value="Genomic_DNA"/>
</dbReference>
<organism evidence="2 3">
    <name type="scientific">Roseateles oligotrophus</name>
    <dbReference type="NCBI Taxonomy" id="1769250"/>
    <lineage>
        <taxon>Bacteria</taxon>
        <taxon>Pseudomonadati</taxon>
        <taxon>Pseudomonadota</taxon>
        <taxon>Betaproteobacteria</taxon>
        <taxon>Burkholderiales</taxon>
        <taxon>Sphaerotilaceae</taxon>
        <taxon>Roseateles</taxon>
    </lineage>
</organism>
<feature type="signal peptide" evidence="1">
    <location>
        <begin position="1"/>
        <end position="22"/>
    </location>
</feature>
<accession>A0A840LAP9</accession>
<protein>
    <recommendedName>
        <fullName evidence="4">YfdX protein</fullName>
    </recommendedName>
</protein>
<keyword evidence="1" id="KW-0732">Signal</keyword>
<sequence length="213" mass="21283">MKKTLLAALTLAALSTPGLSSAQFGSLPSLGGNKAAAGSTNLVGSQEQLVRSYVAANKDVLNANAQMAEALGLKDAAATARATAGALTEGSTQGNLADADKVVSDSTNAVAAELAKSPKLDADAKKKFSNGLGELGKGLIKYVGMRNPVQNFSSSLSSASPMDLPKLQTGSYLVKNFPAGVKALSGALSSAVSFAKSNDIPVPADANSATAAL</sequence>
<feature type="chain" id="PRO_5032289748" description="YfdX protein" evidence="1">
    <location>
        <begin position="23"/>
        <end position="213"/>
    </location>
</feature>
<evidence type="ECO:0000256" key="1">
    <source>
        <dbReference type="SAM" id="SignalP"/>
    </source>
</evidence>
<dbReference type="RefSeq" id="WP_184303828.1">
    <property type="nucleotide sequence ID" value="NZ_JACHLP010000010.1"/>
</dbReference>